<feature type="compositionally biased region" description="Acidic residues" evidence="1">
    <location>
        <begin position="47"/>
        <end position="59"/>
    </location>
</feature>
<dbReference type="EMBL" id="REGA01000031">
    <property type="protein sequence ID" value="RQG89710.1"/>
    <property type="molecule type" value="Genomic_DNA"/>
</dbReference>
<evidence type="ECO:0000313" key="2">
    <source>
        <dbReference type="EMBL" id="RQG89710.1"/>
    </source>
</evidence>
<gene>
    <name evidence="2" type="ORF">EA473_21560</name>
</gene>
<keyword evidence="3" id="KW-1185">Reference proteome</keyword>
<feature type="compositionally biased region" description="Acidic residues" evidence="1">
    <location>
        <begin position="88"/>
        <end position="97"/>
    </location>
</feature>
<evidence type="ECO:0000256" key="1">
    <source>
        <dbReference type="SAM" id="MobiDB-lite"/>
    </source>
</evidence>
<dbReference type="Proteomes" id="UP000282323">
    <property type="component" value="Unassembled WGS sequence"/>
</dbReference>
<comment type="caution">
    <text evidence="2">The sequence shown here is derived from an EMBL/GenBank/DDBJ whole genome shotgun (WGS) entry which is preliminary data.</text>
</comment>
<reference evidence="2 3" key="1">
    <citation type="submission" date="2018-10" db="EMBL/GenBank/DDBJ databases">
        <title>Natrarchaeobius chitinivorans gen. nov., sp. nov., and Natrarchaeobius haloalkaliphilus sp. nov., alkaliphilic, chitin-utilizing haloarchaea from hypersaline alkaline lakes.</title>
        <authorList>
            <person name="Sorokin D.Y."/>
            <person name="Elcheninov A.G."/>
            <person name="Kostrikina N.A."/>
            <person name="Bale N.J."/>
            <person name="Sinninghe Damste J.S."/>
            <person name="Khijniak T.V."/>
            <person name="Kublanov I.V."/>
            <person name="Toshchakov S.V."/>
        </authorList>
    </citation>
    <scope>NUCLEOTIDE SEQUENCE [LARGE SCALE GENOMIC DNA]</scope>
    <source>
        <strain evidence="2 3">AArcht4T</strain>
    </source>
</reference>
<evidence type="ECO:0000313" key="3">
    <source>
        <dbReference type="Proteomes" id="UP000282323"/>
    </source>
</evidence>
<feature type="region of interest" description="Disordered" evidence="1">
    <location>
        <begin position="1"/>
        <end position="104"/>
    </location>
</feature>
<dbReference type="OrthoDB" id="386658at2157"/>
<proteinExistence type="predicted"/>
<sequence length="236" mass="25589">MTWIIRDTERGNEREVDSRMEAETRKNDLVALGATPGRIEIVPANRDEDESDTDDGDDGTPERGPTPDAECDIPTAVESDGGAVNGIDTEETSDTDGDIASPEELGSDLEAIDRIGESLETDPLRILPAHMVDEIEGQPAVNKRGYAMIAERYGIAVSATIDQYPWENDDGRCVAYATATTEDDRLYSGWATACADDGDMADQLIELAETRALKRALSWASGVGIVSYQELMGELE</sequence>
<organism evidence="2 3">
    <name type="scientific">Natrarchaeobius chitinivorans</name>
    <dbReference type="NCBI Taxonomy" id="1679083"/>
    <lineage>
        <taxon>Archaea</taxon>
        <taxon>Methanobacteriati</taxon>
        <taxon>Methanobacteriota</taxon>
        <taxon>Stenosarchaea group</taxon>
        <taxon>Halobacteria</taxon>
        <taxon>Halobacteriales</taxon>
        <taxon>Natrialbaceae</taxon>
        <taxon>Natrarchaeobius</taxon>
    </lineage>
</organism>
<name>A0A3N6M1R7_NATCH</name>
<dbReference type="AlphaFoldDB" id="A0A3N6M1R7"/>
<feature type="compositionally biased region" description="Basic and acidic residues" evidence="1">
    <location>
        <begin position="1"/>
        <end position="28"/>
    </location>
</feature>
<accession>A0A3N6M1R7</accession>
<protein>
    <submittedName>
        <fullName evidence="2">Uncharacterized protein</fullName>
    </submittedName>
</protein>
<dbReference type="RefSeq" id="WP_124197603.1">
    <property type="nucleotide sequence ID" value="NZ_REGA01000031.1"/>
</dbReference>